<dbReference type="PANTHER" id="PTHR48111:SF1">
    <property type="entry name" value="TWO-COMPONENT RESPONSE REGULATOR ORR33"/>
    <property type="match status" value="1"/>
</dbReference>
<keyword evidence="4" id="KW-0238">DNA-binding</keyword>
<reference evidence="8" key="2">
    <citation type="journal article" date="2020" name="Microorganisms">
        <title>Osmotic Adaptation and Compatible Solute Biosynthesis of Phototrophic Bacteria as Revealed from Genome Analyses.</title>
        <authorList>
            <person name="Imhoff J.F."/>
            <person name="Rahn T."/>
            <person name="Kunzel S."/>
            <person name="Keller A."/>
            <person name="Neulinger S.C."/>
        </authorList>
    </citation>
    <scope>NUCLEOTIDE SEQUENCE</scope>
    <source>
        <strain evidence="8">IM 151</strain>
    </source>
</reference>
<evidence type="ECO:0000256" key="2">
    <source>
        <dbReference type="ARBA" id="ARBA00023012"/>
    </source>
</evidence>
<evidence type="ECO:0000313" key="8">
    <source>
        <dbReference type="EMBL" id="MBK1711796.1"/>
    </source>
</evidence>
<dbReference type="InterPro" id="IPR039420">
    <property type="entry name" value="WalR-like"/>
</dbReference>
<protein>
    <submittedName>
        <fullName evidence="8">Two-component system response regulator</fullName>
    </submittedName>
</protein>
<evidence type="ECO:0000313" key="9">
    <source>
        <dbReference type="Proteomes" id="UP001041814"/>
    </source>
</evidence>
<keyword evidence="2" id="KW-0902">Two-component regulatory system</keyword>
<dbReference type="SMART" id="SM00448">
    <property type="entry name" value="REC"/>
    <property type="match status" value="1"/>
</dbReference>
<proteinExistence type="predicted"/>
<sequence>MTKTVLVADAEPNSVIPLECLLRREGWRVLVAHDGDEALGTARREHPDLLLLDVLMPRRSGFEVLQTLRADAELAATKVVFLSARCRDTDVAQGMGLGADAFVAKPFSTRELAARVRALLA</sequence>
<dbReference type="InterPro" id="IPR001789">
    <property type="entry name" value="Sig_transdc_resp-reg_receiver"/>
</dbReference>
<accession>A0ABS1DRJ6</accession>
<evidence type="ECO:0000256" key="1">
    <source>
        <dbReference type="ARBA" id="ARBA00022553"/>
    </source>
</evidence>
<keyword evidence="1 6" id="KW-0597">Phosphoprotein</keyword>
<dbReference type="PROSITE" id="PS50110">
    <property type="entry name" value="RESPONSE_REGULATORY"/>
    <property type="match status" value="1"/>
</dbReference>
<evidence type="ECO:0000256" key="3">
    <source>
        <dbReference type="ARBA" id="ARBA00023015"/>
    </source>
</evidence>
<evidence type="ECO:0000256" key="5">
    <source>
        <dbReference type="ARBA" id="ARBA00023163"/>
    </source>
</evidence>
<keyword evidence="3" id="KW-0805">Transcription regulation</keyword>
<dbReference type="InterPro" id="IPR011006">
    <property type="entry name" value="CheY-like_superfamily"/>
</dbReference>
<reference evidence="8" key="1">
    <citation type="submission" date="2017-08" db="EMBL/GenBank/DDBJ databases">
        <authorList>
            <person name="Imhoff J.F."/>
            <person name="Rahn T."/>
            <person name="Kuenzel S."/>
            <person name="Neulinger S.C."/>
        </authorList>
    </citation>
    <scope>NUCLEOTIDE SEQUENCE</scope>
    <source>
        <strain evidence="8">IM 151</strain>
    </source>
</reference>
<dbReference type="RefSeq" id="WP_200377818.1">
    <property type="nucleotide sequence ID" value="NZ_NRRU01000007.1"/>
</dbReference>
<evidence type="ECO:0000256" key="4">
    <source>
        <dbReference type="ARBA" id="ARBA00023125"/>
    </source>
</evidence>
<keyword evidence="5" id="KW-0804">Transcription</keyword>
<dbReference type="Gene3D" id="3.40.50.2300">
    <property type="match status" value="1"/>
</dbReference>
<evidence type="ECO:0000259" key="7">
    <source>
        <dbReference type="PROSITE" id="PS50110"/>
    </source>
</evidence>
<dbReference type="SUPFAM" id="SSF52172">
    <property type="entry name" value="CheY-like"/>
    <property type="match status" value="1"/>
</dbReference>
<evidence type="ECO:0000256" key="6">
    <source>
        <dbReference type="PROSITE-ProRule" id="PRU00169"/>
    </source>
</evidence>
<dbReference type="Pfam" id="PF00072">
    <property type="entry name" value="Response_reg"/>
    <property type="match status" value="1"/>
</dbReference>
<keyword evidence="9" id="KW-1185">Reference proteome</keyword>
<gene>
    <name evidence="8" type="ORF">CKO43_03255</name>
</gene>
<organism evidence="8 9">
    <name type="scientific">Rubrivivax gelatinosus</name>
    <name type="common">Rhodocyclus gelatinosus</name>
    <name type="synonym">Rhodopseudomonas gelatinosa</name>
    <dbReference type="NCBI Taxonomy" id="28068"/>
    <lineage>
        <taxon>Bacteria</taxon>
        <taxon>Pseudomonadati</taxon>
        <taxon>Pseudomonadota</taxon>
        <taxon>Betaproteobacteria</taxon>
        <taxon>Burkholderiales</taxon>
        <taxon>Sphaerotilaceae</taxon>
        <taxon>Rubrivivax</taxon>
    </lineage>
</organism>
<name>A0ABS1DRJ6_RUBGE</name>
<feature type="modified residue" description="4-aspartylphosphate" evidence="6">
    <location>
        <position position="53"/>
    </location>
</feature>
<comment type="caution">
    <text evidence="8">The sequence shown here is derived from an EMBL/GenBank/DDBJ whole genome shotgun (WGS) entry which is preliminary data.</text>
</comment>
<feature type="domain" description="Response regulatory" evidence="7">
    <location>
        <begin position="4"/>
        <end position="120"/>
    </location>
</feature>
<dbReference type="PANTHER" id="PTHR48111">
    <property type="entry name" value="REGULATOR OF RPOS"/>
    <property type="match status" value="1"/>
</dbReference>
<dbReference type="EMBL" id="NRRU01000007">
    <property type="protein sequence ID" value="MBK1711796.1"/>
    <property type="molecule type" value="Genomic_DNA"/>
</dbReference>
<dbReference type="Proteomes" id="UP001041814">
    <property type="component" value="Unassembled WGS sequence"/>
</dbReference>